<dbReference type="GO" id="GO:0006289">
    <property type="term" value="P:nucleotide-excision repair"/>
    <property type="evidence" value="ECO:0007669"/>
    <property type="project" value="EnsemblFungi"/>
</dbReference>
<dbReference type="GO" id="GO:0034087">
    <property type="term" value="P:establishment of mitotic sister chromatid cohesion"/>
    <property type="evidence" value="ECO:0007669"/>
    <property type="project" value="EnsemblFungi"/>
</dbReference>
<proteinExistence type="inferred from homology"/>
<dbReference type="AlphaFoldDB" id="F2Q4G7"/>
<dbReference type="PRINTS" id="PR00339">
    <property type="entry name" value="PCNACYCLIN"/>
</dbReference>
<dbReference type="GO" id="GO:0000781">
    <property type="term" value="C:chromosome, telomeric region"/>
    <property type="evidence" value="ECO:0007669"/>
    <property type="project" value="GOC"/>
</dbReference>
<dbReference type="VEuPathDB" id="FungiDB:TEQG_08066"/>
<keyword evidence="3 8" id="KW-0235">DNA replication</keyword>
<dbReference type="GO" id="GO:0070914">
    <property type="term" value="P:UV-damage excision repair"/>
    <property type="evidence" value="ECO:0007669"/>
    <property type="project" value="EnsemblFungi"/>
</dbReference>
<dbReference type="HOGENOM" id="CLU_043978_3_0_1"/>
<feature type="domain" description="Proliferating cell nuclear antigen PCNA N-terminal" evidence="9">
    <location>
        <begin position="1"/>
        <end position="85"/>
    </location>
</feature>
<dbReference type="GO" id="GO:1903459">
    <property type="term" value="P:mitotic DNA replication lagging strand elongation"/>
    <property type="evidence" value="ECO:0007669"/>
    <property type="project" value="EnsemblFungi"/>
</dbReference>
<dbReference type="Pfam" id="PF02747">
    <property type="entry name" value="PCNA_C"/>
    <property type="match status" value="1"/>
</dbReference>
<comment type="function">
    <text evidence="6">This protein is an auxiliary protein of DNA polymerase delta and is involved in the control of eukaryotic DNA replication by increasing the polymerase's processibility during elongation of the leading strand. Involved in DNA repair.</text>
</comment>
<keyword evidence="12" id="KW-1185">Reference proteome</keyword>
<dbReference type="InterPro" id="IPR022648">
    <property type="entry name" value="Pr_cel_nuc_antig_N"/>
</dbReference>
<evidence type="ECO:0000259" key="9">
    <source>
        <dbReference type="Pfam" id="PF00705"/>
    </source>
</evidence>
<comment type="similarity">
    <text evidence="2 8">Belongs to the PCNA family.</text>
</comment>
<evidence type="ECO:0000259" key="10">
    <source>
        <dbReference type="Pfam" id="PF02747"/>
    </source>
</evidence>
<dbReference type="GO" id="GO:0035753">
    <property type="term" value="P:maintenance of DNA trinucleotide repeats"/>
    <property type="evidence" value="ECO:0007669"/>
    <property type="project" value="EnsemblFungi"/>
</dbReference>
<dbReference type="GO" id="GO:0003677">
    <property type="term" value="F:DNA binding"/>
    <property type="evidence" value="ECO:0007669"/>
    <property type="project" value="UniProtKB-KW"/>
</dbReference>
<dbReference type="NCBIfam" id="TIGR00590">
    <property type="entry name" value="pcna"/>
    <property type="match status" value="1"/>
</dbReference>
<dbReference type="FunFam" id="3.10.150.10:FF:000006">
    <property type="entry name" value="Proliferating cell nuclear antigen"/>
    <property type="match status" value="1"/>
</dbReference>
<sequence length="220" mass="24273">MDNSHVALVSMMLKAEGFSPFRCDRNVALGINLVSLTKVLRAAQDGDVLTLKADDTPDVVNLLFESVEKDRVSEYDIKLMDIDQEHLAIPETDYSATVEMPSAEFRRICGDLNQLSESVLIEATKDGVRFSCQGEIGNGAVTIRQNTNVDKPEQNVSITLTEPVALTFSIKYLLNFCKATSLSSKVRLSLSAEVPLLVEYTLEGSGYVRFYLAPKIGEDE</sequence>
<evidence type="ECO:0000313" key="12">
    <source>
        <dbReference type="Proteomes" id="UP000009169"/>
    </source>
</evidence>
<evidence type="ECO:0000256" key="1">
    <source>
        <dbReference type="ARBA" id="ARBA00004123"/>
    </source>
</evidence>
<dbReference type="eggNOG" id="KOG1636">
    <property type="taxonomic scope" value="Eukaryota"/>
</dbReference>
<evidence type="ECO:0000313" key="11">
    <source>
        <dbReference type="EMBL" id="EGE09035.1"/>
    </source>
</evidence>
<dbReference type="InterPro" id="IPR046938">
    <property type="entry name" value="DNA_clamp_sf"/>
</dbReference>
<feature type="domain" description="Proliferating cell nuclear antigen PCNA C-terminal" evidence="10">
    <location>
        <begin position="89"/>
        <end position="215"/>
    </location>
</feature>
<accession>F2Q4G7</accession>
<comment type="subcellular location">
    <subcellularLocation>
        <location evidence="1 7">Nucleus</location>
    </subcellularLocation>
</comment>
<dbReference type="FunFam" id="3.70.10.10:FF:000001">
    <property type="entry name" value="Proliferating cell nuclear antigen"/>
    <property type="match status" value="1"/>
</dbReference>
<reference evidence="12" key="1">
    <citation type="journal article" date="2012" name="MBio">
        <title>Comparative genome analysis of Trichophyton rubrum and related dermatophytes reveals candidate genes involved in infection.</title>
        <authorList>
            <person name="Martinez D.A."/>
            <person name="Oliver B.G."/>
            <person name="Graeser Y."/>
            <person name="Goldberg J.M."/>
            <person name="Li W."/>
            <person name="Martinez-Rossi N.M."/>
            <person name="Monod M."/>
            <person name="Shelest E."/>
            <person name="Barton R.C."/>
            <person name="Birch E."/>
            <person name="Brakhage A.A."/>
            <person name="Chen Z."/>
            <person name="Gurr S.J."/>
            <person name="Heiman D."/>
            <person name="Heitman J."/>
            <person name="Kosti I."/>
            <person name="Rossi A."/>
            <person name="Saif S."/>
            <person name="Samalova M."/>
            <person name="Saunders C.W."/>
            <person name="Shea T."/>
            <person name="Summerbell R.C."/>
            <person name="Xu J."/>
            <person name="Young S."/>
            <person name="Zeng Q."/>
            <person name="Birren B.W."/>
            <person name="Cuomo C.A."/>
            <person name="White T.C."/>
        </authorList>
    </citation>
    <scope>NUCLEOTIDE SEQUENCE [LARGE SCALE GENOMIC DNA]</scope>
    <source>
        <strain evidence="12">ATCC MYA-4606 / CBS 127.97</strain>
    </source>
</reference>
<dbReference type="GO" id="GO:0035861">
    <property type="term" value="C:site of double-strand break"/>
    <property type="evidence" value="ECO:0007669"/>
    <property type="project" value="EnsemblFungi"/>
</dbReference>
<dbReference type="PANTHER" id="PTHR11352">
    <property type="entry name" value="PROLIFERATING CELL NUCLEAR ANTIGEN"/>
    <property type="match status" value="1"/>
</dbReference>
<comment type="function">
    <text evidence="7">This protein is an auxiliary protein of DNA polymerase delta and is involved in the control of eukaryotic DNA replication by increasing the polymerase's processivity during elongation of the leading strand.</text>
</comment>
<keyword evidence="4 8" id="KW-0238">DNA-binding</keyword>
<dbReference type="GO" id="GO:0006272">
    <property type="term" value="P:leading strand elongation"/>
    <property type="evidence" value="ECO:0007669"/>
    <property type="project" value="EnsemblFungi"/>
</dbReference>
<dbReference type="CDD" id="cd00577">
    <property type="entry name" value="PCNA"/>
    <property type="match status" value="1"/>
</dbReference>
<protein>
    <recommendedName>
        <fullName evidence="7">DNA sliding clamp PCNA</fullName>
    </recommendedName>
</protein>
<dbReference type="GO" id="GO:0000785">
    <property type="term" value="C:chromatin"/>
    <property type="evidence" value="ECO:0007669"/>
    <property type="project" value="EnsemblFungi"/>
</dbReference>
<dbReference type="GO" id="GO:0045740">
    <property type="term" value="P:positive regulation of DNA replication"/>
    <property type="evidence" value="ECO:0007669"/>
    <property type="project" value="EnsemblFungi"/>
</dbReference>
<dbReference type="InterPro" id="IPR022659">
    <property type="entry name" value="Pr_cel_nuc_antig_CS"/>
</dbReference>
<evidence type="ECO:0000256" key="7">
    <source>
        <dbReference type="RuleBase" id="RU000641"/>
    </source>
</evidence>
<dbReference type="GO" id="GO:0030466">
    <property type="term" value="P:silent mating-type cassette heterochromatin formation"/>
    <property type="evidence" value="ECO:0007669"/>
    <property type="project" value="EnsemblFungi"/>
</dbReference>
<dbReference type="GO" id="GO:0043626">
    <property type="term" value="C:PCNA complex"/>
    <property type="evidence" value="ECO:0007669"/>
    <property type="project" value="EnsemblFungi"/>
</dbReference>
<dbReference type="InterPro" id="IPR000730">
    <property type="entry name" value="Pr_cel_nuc_antig"/>
</dbReference>
<dbReference type="GO" id="GO:0070987">
    <property type="term" value="P:error-free translesion synthesis"/>
    <property type="evidence" value="ECO:0007669"/>
    <property type="project" value="EnsemblFungi"/>
</dbReference>
<dbReference type="PROSITE" id="PS00293">
    <property type="entry name" value="PCNA_2"/>
    <property type="match status" value="1"/>
</dbReference>
<dbReference type="Gene3D" id="3.10.150.10">
    <property type="entry name" value="DNA Polymerase III, subunit A, domain 2"/>
    <property type="match status" value="2"/>
</dbReference>
<dbReference type="PANTHER" id="PTHR11352:SF0">
    <property type="entry name" value="PROLIFERATING CELL NUCLEAR ANTIGEN"/>
    <property type="match status" value="1"/>
</dbReference>
<organism evidence="11 12">
    <name type="scientific">Trichophyton equinum (strain ATCC MYA-4606 / CBS 127.97)</name>
    <name type="common">Horse ringworm fungus</name>
    <dbReference type="NCBI Taxonomy" id="559882"/>
    <lineage>
        <taxon>Eukaryota</taxon>
        <taxon>Fungi</taxon>
        <taxon>Dikarya</taxon>
        <taxon>Ascomycota</taxon>
        <taxon>Pezizomycotina</taxon>
        <taxon>Eurotiomycetes</taxon>
        <taxon>Eurotiomycetidae</taxon>
        <taxon>Onygenales</taxon>
        <taxon>Arthrodermataceae</taxon>
        <taxon>Trichophyton</taxon>
    </lineage>
</organism>
<gene>
    <name evidence="11" type="ORF">TEQG_08066</name>
</gene>
<dbReference type="GO" id="GO:0042276">
    <property type="term" value="P:error-prone translesion synthesis"/>
    <property type="evidence" value="ECO:0007669"/>
    <property type="project" value="EnsemblFungi"/>
</dbReference>
<dbReference type="EMBL" id="DS995793">
    <property type="protein sequence ID" value="EGE09035.1"/>
    <property type="molecule type" value="Genomic_DNA"/>
</dbReference>
<dbReference type="InterPro" id="IPR022649">
    <property type="entry name" value="Pr_cel_nuc_antig_C"/>
</dbReference>
<evidence type="ECO:0000256" key="3">
    <source>
        <dbReference type="ARBA" id="ARBA00022705"/>
    </source>
</evidence>
<evidence type="ECO:0000256" key="2">
    <source>
        <dbReference type="ARBA" id="ARBA00010462"/>
    </source>
</evidence>
<dbReference type="GO" id="GO:0031509">
    <property type="term" value="P:subtelomeric heterochromatin formation"/>
    <property type="evidence" value="ECO:0007669"/>
    <property type="project" value="EnsemblFungi"/>
</dbReference>
<evidence type="ECO:0000256" key="8">
    <source>
        <dbReference type="RuleBase" id="RU003671"/>
    </source>
</evidence>
<dbReference type="GO" id="GO:0043596">
    <property type="term" value="C:nuclear replication fork"/>
    <property type="evidence" value="ECO:0007669"/>
    <property type="project" value="EnsemblFungi"/>
</dbReference>
<dbReference type="SUPFAM" id="SSF55979">
    <property type="entry name" value="DNA clamp"/>
    <property type="match status" value="2"/>
</dbReference>
<name>F2Q4G7_TRIEC</name>
<evidence type="ECO:0000256" key="6">
    <source>
        <dbReference type="ARBA" id="ARBA00054163"/>
    </source>
</evidence>
<keyword evidence="5 7" id="KW-0539">Nucleus</keyword>
<dbReference type="Proteomes" id="UP000009169">
    <property type="component" value="Unassembled WGS sequence"/>
</dbReference>
<dbReference type="GO" id="GO:0042802">
    <property type="term" value="F:identical protein binding"/>
    <property type="evidence" value="ECO:0007669"/>
    <property type="project" value="EnsemblFungi"/>
</dbReference>
<dbReference type="Pfam" id="PF00705">
    <property type="entry name" value="PCNA_N"/>
    <property type="match status" value="1"/>
</dbReference>
<dbReference type="GO" id="GO:0030337">
    <property type="term" value="F:DNA polymerase processivity factor activity"/>
    <property type="evidence" value="ECO:0007669"/>
    <property type="project" value="EnsemblFungi"/>
</dbReference>
<dbReference type="GO" id="GO:0005654">
    <property type="term" value="C:nucleoplasm"/>
    <property type="evidence" value="ECO:0007669"/>
    <property type="project" value="EnsemblFungi"/>
</dbReference>
<evidence type="ECO:0000256" key="4">
    <source>
        <dbReference type="ARBA" id="ARBA00023125"/>
    </source>
</evidence>
<dbReference type="GO" id="GO:0045739">
    <property type="term" value="P:positive regulation of DNA repair"/>
    <property type="evidence" value="ECO:0007669"/>
    <property type="project" value="EnsemblFungi"/>
</dbReference>
<dbReference type="GO" id="GO:0000710">
    <property type="term" value="P:meiotic mismatch repair"/>
    <property type="evidence" value="ECO:0007669"/>
    <property type="project" value="EnsemblFungi"/>
</dbReference>
<evidence type="ECO:0000256" key="5">
    <source>
        <dbReference type="ARBA" id="ARBA00023242"/>
    </source>
</evidence>
<dbReference type="OrthoDB" id="534348at2759"/>